<evidence type="ECO:0000313" key="4">
    <source>
        <dbReference type="RefSeq" id="XP_018007808.1"/>
    </source>
</evidence>
<keyword evidence="2" id="KW-0472">Membrane</keyword>
<feature type="transmembrane region" description="Helical" evidence="2">
    <location>
        <begin position="429"/>
        <end position="450"/>
    </location>
</feature>
<protein>
    <submittedName>
        <fullName evidence="4 5">Uncharacterized protein LOC108665555</fullName>
    </submittedName>
</protein>
<name>A0A8B7N308_HYAAZ</name>
<feature type="compositionally biased region" description="Polar residues" evidence="1">
    <location>
        <begin position="339"/>
        <end position="365"/>
    </location>
</feature>
<feature type="region of interest" description="Disordered" evidence="1">
    <location>
        <begin position="227"/>
        <end position="300"/>
    </location>
</feature>
<dbReference type="RefSeq" id="XP_047737152.1">
    <property type="nucleotide sequence ID" value="XM_047881196.1"/>
</dbReference>
<proteinExistence type="predicted"/>
<keyword evidence="2" id="KW-0812">Transmembrane</keyword>
<feature type="compositionally biased region" description="Polar residues" evidence="1">
    <location>
        <begin position="287"/>
        <end position="298"/>
    </location>
</feature>
<dbReference type="KEGG" id="hazt:108665555"/>
<dbReference type="AlphaFoldDB" id="A0A8B7N308"/>
<dbReference type="GeneID" id="108665555"/>
<dbReference type="OrthoDB" id="6361021at2759"/>
<evidence type="ECO:0000313" key="3">
    <source>
        <dbReference type="Proteomes" id="UP000694843"/>
    </source>
</evidence>
<organism evidence="3 4">
    <name type="scientific">Hyalella azteca</name>
    <name type="common">Amphipod</name>
    <dbReference type="NCBI Taxonomy" id="294128"/>
    <lineage>
        <taxon>Eukaryota</taxon>
        <taxon>Metazoa</taxon>
        <taxon>Ecdysozoa</taxon>
        <taxon>Arthropoda</taxon>
        <taxon>Crustacea</taxon>
        <taxon>Multicrustacea</taxon>
        <taxon>Malacostraca</taxon>
        <taxon>Eumalacostraca</taxon>
        <taxon>Peracarida</taxon>
        <taxon>Amphipoda</taxon>
        <taxon>Senticaudata</taxon>
        <taxon>Talitrida</taxon>
        <taxon>Talitroidea</taxon>
        <taxon>Hyalellidae</taxon>
        <taxon>Hyalella</taxon>
    </lineage>
</organism>
<evidence type="ECO:0000256" key="1">
    <source>
        <dbReference type="SAM" id="MobiDB-lite"/>
    </source>
</evidence>
<sequence>MIVPQLLTKGHKSLRRRVLWFAASHLSSEHNFYGNISFTIKWETVQQKLGPKLYLIDQEIYNGRSFTRVLFTTKNYNKILKKVDLALHGSPLMKNESGFHLHASHCMNKVRWGPHELQIAIEVTDADARWLFLNCKPVANNHDKANVSSGKKHTRRDGKEYLYQPHLCYKFNSAQNLECPYQWTPYECERYLRAILDLPVRDSRSKLSLEMSSVTANKNCNRMRPVSAEKPLKTPPNPVARVPSSPHQCAISVSPHSAKIETPPNSFSTSVAPISASVKSSPREVSSHTGTSMPSQQKFPVPTVRFPTSPNSSATYASSHPAQVETLLPSFSTSAAPISAPVQSSKRTLSSHTRTSALPTVQPSVAKSPRTLPTPAVKSERSHSARVKIPSKNYSTRLATSPNILSTFAIPSQRPAPKPGVKNGWKSCILPAVYILPAALTVFLAIRIYFRQSSRASFTRIGNSRIEFFSNALHYNYARGISGFSGIFHRLGNRVDAQNYWAIFWFAQ</sequence>
<keyword evidence="3" id="KW-1185">Reference proteome</keyword>
<reference evidence="4 5" key="1">
    <citation type="submission" date="2025-04" db="UniProtKB">
        <authorList>
            <consortium name="RefSeq"/>
        </authorList>
    </citation>
    <scope>IDENTIFICATION</scope>
    <source>
        <tissue evidence="4 5">Whole organism</tissue>
    </source>
</reference>
<evidence type="ECO:0000313" key="5">
    <source>
        <dbReference type="RefSeq" id="XP_047737152.1"/>
    </source>
</evidence>
<accession>A0A8B7N308</accession>
<keyword evidence="2" id="KW-1133">Transmembrane helix</keyword>
<evidence type="ECO:0000256" key="2">
    <source>
        <dbReference type="SAM" id="Phobius"/>
    </source>
</evidence>
<feature type="region of interest" description="Disordered" evidence="1">
    <location>
        <begin position="339"/>
        <end position="386"/>
    </location>
</feature>
<dbReference type="RefSeq" id="XP_018007808.1">
    <property type="nucleotide sequence ID" value="XM_018152319.2"/>
</dbReference>
<gene>
    <name evidence="4 5" type="primary">LOC108665555</name>
</gene>
<dbReference type="Proteomes" id="UP000694843">
    <property type="component" value="Unplaced"/>
</dbReference>
<feature type="compositionally biased region" description="Polar residues" evidence="1">
    <location>
        <begin position="263"/>
        <end position="280"/>
    </location>
</feature>